<organism evidence="3 4">
    <name type="scientific">Streptomyces viridochromogenes</name>
    <dbReference type="NCBI Taxonomy" id="1938"/>
    <lineage>
        <taxon>Bacteria</taxon>
        <taxon>Bacillati</taxon>
        <taxon>Actinomycetota</taxon>
        <taxon>Actinomycetes</taxon>
        <taxon>Kitasatosporales</taxon>
        <taxon>Streptomycetaceae</taxon>
        <taxon>Streptomyces</taxon>
    </lineage>
</organism>
<accession>A0A0J7YRQ6</accession>
<reference evidence="3 4" key="1">
    <citation type="submission" date="2015-06" db="EMBL/GenBank/DDBJ databases">
        <authorList>
            <person name="Ju K.-S."/>
            <person name="Doroghazi J.R."/>
            <person name="Metcalf W.W."/>
        </authorList>
    </citation>
    <scope>NUCLEOTIDE SEQUENCE [LARGE SCALE GENOMIC DNA]</scope>
    <source>
        <strain evidence="3 4">NRRL 3414</strain>
    </source>
</reference>
<comment type="caution">
    <text evidence="3">The sequence shown here is derived from an EMBL/GenBank/DDBJ whole genome shotgun (WGS) entry which is preliminary data.</text>
</comment>
<evidence type="ECO:0000256" key="1">
    <source>
        <dbReference type="SAM" id="MobiDB-lite"/>
    </source>
</evidence>
<feature type="non-terminal residue" evidence="3">
    <location>
        <position position="97"/>
    </location>
</feature>
<sequence>MSAVVWAPGRTAGVALLAALLCAVTVALLAALSGGPLGRGVLAEFGPVWWQVGAATLAWVVVMAVPVAVGGGGGGGREGRGAGGGRGGGAPGGRGRA</sequence>
<protein>
    <recommendedName>
        <fullName evidence="5">Integral membrane protein</fullName>
    </recommendedName>
</protein>
<keyword evidence="2" id="KW-0812">Transmembrane</keyword>
<proteinExistence type="predicted"/>
<keyword evidence="2" id="KW-1133">Transmembrane helix</keyword>
<evidence type="ECO:0000313" key="4">
    <source>
        <dbReference type="Proteomes" id="UP000037432"/>
    </source>
</evidence>
<feature type="region of interest" description="Disordered" evidence="1">
    <location>
        <begin position="71"/>
        <end position="97"/>
    </location>
</feature>
<gene>
    <name evidence="3" type="ORF">ACM01_46695</name>
</gene>
<dbReference type="InterPro" id="IPR045931">
    <property type="entry name" value="DUF6350"/>
</dbReference>
<evidence type="ECO:0000256" key="2">
    <source>
        <dbReference type="SAM" id="Phobius"/>
    </source>
</evidence>
<dbReference type="Pfam" id="PF19877">
    <property type="entry name" value="DUF6350"/>
    <property type="match status" value="1"/>
</dbReference>
<keyword evidence="2" id="KW-0472">Membrane</keyword>
<evidence type="ECO:0008006" key="5">
    <source>
        <dbReference type="Google" id="ProtNLM"/>
    </source>
</evidence>
<dbReference type="RefSeq" id="WP_048587648.1">
    <property type="nucleotide sequence ID" value="NZ_LFNT01000247.1"/>
</dbReference>
<feature type="transmembrane region" description="Helical" evidence="2">
    <location>
        <begin position="49"/>
        <end position="70"/>
    </location>
</feature>
<dbReference type="EMBL" id="LFNT01000247">
    <property type="protein sequence ID" value="KMS65823.1"/>
    <property type="molecule type" value="Genomic_DNA"/>
</dbReference>
<name>A0A0J7YRQ6_STRVR</name>
<dbReference type="Proteomes" id="UP000037432">
    <property type="component" value="Unassembled WGS sequence"/>
</dbReference>
<evidence type="ECO:0000313" key="3">
    <source>
        <dbReference type="EMBL" id="KMS65823.1"/>
    </source>
</evidence>
<dbReference type="AlphaFoldDB" id="A0A0J7YRQ6"/>